<accession>A0A0A8XR94</accession>
<dbReference type="AlphaFoldDB" id="A0A0A8XR94"/>
<evidence type="ECO:0000313" key="1">
    <source>
        <dbReference type="EMBL" id="JAD16459.1"/>
    </source>
</evidence>
<sequence length="51" mass="6012">MPFHLPVNFPSVHDELKAVLFFRTFGSTSAITHNMRLHRQMKRHSEQYSPS</sequence>
<reference evidence="1" key="1">
    <citation type="submission" date="2014-09" db="EMBL/GenBank/DDBJ databases">
        <authorList>
            <person name="Magalhaes I.L.F."/>
            <person name="Oliveira U."/>
            <person name="Santos F.R."/>
            <person name="Vidigal T.H.D.A."/>
            <person name="Brescovit A.D."/>
            <person name="Santos A.J."/>
        </authorList>
    </citation>
    <scope>NUCLEOTIDE SEQUENCE</scope>
    <source>
        <tissue evidence="1">Shoot tissue taken approximately 20 cm above the soil surface</tissue>
    </source>
</reference>
<proteinExistence type="predicted"/>
<organism evidence="1">
    <name type="scientific">Arundo donax</name>
    <name type="common">Giant reed</name>
    <name type="synonym">Donax arundinaceus</name>
    <dbReference type="NCBI Taxonomy" id="35708"/>
    <lineage>
        <taxon>Eukaryota</taxon>
        <taxon>Viridiplantae</taxon>
        <taxon>Streptophyta</taxon>
        <taxon>Embryophyta</taxon>
        <taxon>Tracheophyta</taxon>
        <taxon>Spermatophyta</taxon>
        <taxon>Magnoliopsida</taxon>
        <taxon>Liliopsida</taxon>
        <taxon>Poales</taxon>
        <taxon>Poaceae</taxon>
        <taxon>PACMAD clade</taxon>
        <taxon>Arundinoideae</taxon>
        <taxon>Arundineae</taxon>
        <taxon>Arundo</taxon>
    </lineage>
</organism>
<dbReference type="EMBL" id="GBRH01281436">
    <property type="protein sequence ID" value="JAD16459.1"/>
    <property type="molecule type" value="Transcribed_RNA"/>
</dbReference>
<protein>
    <submittedName>
        <fullName evidence="1">Uncharacterized protein</fullName>
    </submittedName>
</protein>
<reference evidence="1" key="2">
    <citation type="journal article" date="2015" name="Data Brief">
        <title>Shoot transcriptome of the giant reed, Arundo donax.</title>
        <authorList>
            <person name="Barrero R.A."/>
            <person name="Guerrero F.D."/>
            <person name="Moolhuijzen P."/>
            <person name="Goolsby J.A."/>
            <person name="Tidwell J."/>
            <person name="Bellgard S.E."/>
            <person name="Bellgard M.I."/>
        </authorList>
    </citation>
    <scope>NUCLEOTIDE SEQUENCE</scope>
    <source>
        <tissue evidence="1">Shoot tissue taken approximately 20 cm above the soil surface</tissue>
    </source>
</reference>
<name>A0A0A8XR94_ARUDO</name>